<dbReference type="InterPro" id="IPR036765">
    <property type="entry name" value="ZipA_FtsZ-bd_C_sf"/>
</dbReference>
<keyword evidence="5 8" id="KW-1133">Transmembrane helix</keyword>
<organism evidence="12 13">
    <name type="scientific">Saliniradius amylolyticus</name>
    <dbReference type="NCBI Taxonomy" id="2183582"/>
    <lineage>
        <taxon>Bacteria</taxon>
        <taxon>Pseudomonadati</taxon>
        <taxon>Pseudomonadota</taxon>
        <taxon>Gammaproteobacteria</taxon>
        <taxon>Alteromonadales</taxon>
        <taxon>Alteromonadaceae</taxon>
        <taxon>Saliniradius</taxon>
    </lineage>
</organism>
<feature type="compositionally biased region" description="Basic and acidic residues" evidence="10">
    <location>
        <begin position="273"/>
        <end position="288"/>
    </location>
</feature>
<keyword evidence="3 8" id="KW-0132">Cell division</keyword>
<dbReference type="RefSeq" id="WP_109339811.1">
    <property type="nucleotide sequence ID" value="NZ_CP029347.1"/>
</dbReference>
<keyword evidence="6 8" id="KW-0472">Membrane</keyword>
<keyword evidence="2 8" id="KW-0997">Cell inner membrane</keyword>
<dbReference type="NCBIfam" id="TIGR02205">
    <property type="entry name" value="septum_zipA"/>
    <property type="match status" value="1"/>
</dbReference>
<dbReference type="Pfam" id="PF04354">
    <property type="entry name" value="ZipA_C"/>
    <property type="match status" value="1"/>
</dbReference>
<feature type="compositionally biased region" description="Basic and acidic residues" evidence="10">
    <location>
        <begin position="181"/>
        <end position="198"/>
    </location>
</feature>
<dbReference type="Gene3D" id="3.30.1400.10">
    <property type="entry name" value="ZipA, C-terminal FtsZ-binding domain"/>
    <property type="match status" value="1"/>
</dbReference>
<feature type="transmembrane region" description="Helical" evidence="8">
    <location>
        <begin position="6"/>
        <end position="27"/>
    </location>
</feature>
<evidence type="ECO:0000256" key="3">
    <source>
        <dbReference type="ARBA" id="ARBA00022618"/>
    </source>
</evidence>
<protein>
    <recommendedName>
        <fullName evidence="8 9">Cell division protein ZipA</fullName>
    </recommendedName>
</protein>
<reference evidence="12 13" key="1">
    <citation type="submission" date="2018-05" db="EMBL/GenBank/DDBJ databases">
        <title>Salinimonas sp. HMF8227 Genome sequencing and assembly.</title>
        <authorList>
            <person name="Kang H."/>
            <person name="Kang J."/>
            <person name="Cha I."/>
            <person name="Kim H."/>
            <person name="Joh K."/>
        </authorList>
    </citation>
    <scope>NUCLEOTIDE SEQUENCE [LARGE SCALE GENOMIC DNA]</scope>
    <source>
        <strain evidence="12 13">HMF8227</strain>
    </source>
</reference>
<gene>
    <name evidence="8" type="primary">zipA</name>
    <name evidence="12" type="ORF">HMF8227_01743</name>
</gene>
<evidence type="ECO:0000256" key="1">
    <source>
        <dbReference type="ARBA" id="ARBA00022475"/>
    </source>
</evidence>
<evidence type="ECO:0000256" key="5">
    <source>
        <dbReference type="ARBA" id="ARBA00022989"/>
    </source>
</evidence>
<proteinExistence type="inferred from homology"/>
<feature type="region of interest" description="Disordered" evidence="10">
    <location>
        <begin position="30"/>
        <end position="294"/>
    </location>
</feature>
<comment type="subunit">
    <text evidence="8">Interacts with FtsZ via their C-terminal domains.</text>
</comment>
<evidence type="ECO:0000256" key="8">
    <source>
        <dbReference type="HAMAP-Rule" id="MF_00509"/>
    </source>
</evidence>
<dbReference type="PANTHER" id="PTHR38685">
    <property type="entry name" value="CELL DIVISION PROTEIN ZIPA"/>
    <property type="match status" value="1"/>
</dbReference>
<dbReference type="GO" id="GO:0032153">
    <property type="term" value="C:cell division site"/>
    <property type="evidence" value="ECO:0007669"/>
    <property type="project" value="UniProtKB-UniRule"/>
</dbReference>
<feature type="compositionally biased region" description="Basic and acidic residues" evidence="10">
    <location>
        <begin position="77"/>
        <end position="103"/>
    </location>
</feature>
<dbReference type="OrthoDB" id="7054914at2"/>
<dbReference type="GO" id="GO:0000917">
    <property type="term" value="P:division septum assembly"/>
    <property type="evidence" value="ECO:0007669"/>
    <property type="project" value="TreeGrafter"/>
</dbReference>
<comment type="subcellular location">
    <subcellularLocation>
        <location evidence="8">Cell inner membrane</location>
        <topology evidence="8">Single-pass type I membrane protein</topology>
    </subcellularLocation>
    <text evidence="8">Localizes to the Z ring in an FtsZ-dependent manner.</text>
</comment>
<evidence type="ECO:0000256" key="2">
    <source>
        <dbReference type="ARBA" id="ARBA00022519"/>
    </source>
</evidence>
<evidence type="ECO:0000256" key="6">
    <source>
        <dbReference type="ARBA" id="ARBA00023136"/>
    </source>
</evidence>
<sequence length="437" mass="49182">MEELRLTFLVFGALAIAGILAHGLWTVRKQRRKDDKPGGQIEHKQSEQQEENSDSDFQSSSYEQELDELGLGPVRVVSREARQEPEFKPVEEPSESDAVHNDEPDMPEPPAFMLKDTPKTQSRESAPDASESQQQETVSESRSAPEVSDKTEHQTPTTDKPEITEQDTGPKFESGDQFEAPEQHKPAAAVKPERKEPTFGDLPTSVAEPEPKFEAQQPESEPETVASEPEPEQKKAPSLAERARQGFSRSASKNRKRRTPKVKEDQITMDFDDQPKEEPKVAESKPAEDVPPEEQEVLVLNVKTPDGKPITGDALLPALLTLGFKFGDQDIFHRHVNSNGKGPVLFSLANMFKPGVFDIDNMEHFTTQGVSLFMILPIDGDPHQVFNMMHNAARKLADEFGAQVLDGRRSALTKQSVQQYVEKIREFERRRMIRRNR</sequence>
<comment type="function">
    <text evidence="8 9">Essential cell division protein that stabilizes the FtsZ protofilaments by cross-linking them and that serves as a cytoplasmic membrane anchor for the Z ring. Also required for the recruitment to the septal ring of downstream cell division proteins.</text>
</comment>
<feature type="domain" description="ZipA C-terminal FtsZ-binding" evidence="11">
    <location>
        <begin position="294"/>
        <end position="424"/>
    </location>
</feature>
<comment type="similarity">
    <text evidence="8 9">Belongs to the ZipA family.</text>
</comment>
<evidence type="ECO:0000256" key="7">
    <source>
        <dbReference type="ARBA" id="ARBA00023306"/>
    </source>
</evidence>
<dbReference type="PANTHER" id="PTHR38685:SF1">
    <property type="entry name" value="CELL DIVISION PROTEIN ZIPA"/>
    <property type="match status" value="1"/>
</dbReference>
<feature type="compositionally biased region" description="Basic and acidic residues" evidence="10">
    <location>
        <begin position="147"/>
        <end position="174"/>
    </location>
</feature>
<evidence type="ECO:0000256" key="10">
    <source>
        <dbReference type="SAM" id="MobiDB-lite"/>
    </source>
</evidence>
<evidence type="ECO:0000256" key="9">
    <source>
        <dbReference type="RuleBase" id="RU003612"/>
    </source>
</evidence>
<keyword evidence="4 8" id="KW-0812">Transmembrane</keyword>
<dbReference type="InterPro" id="IPR011919">
    <property type="entry name" value="Cell_div_ZipA"/>
</dbReference>
<evidence type="ECO:0000313" key="13">
    <source>
        <dbReference type="Proteomes" id="UP000245728"/>
    </source>
</evidence>
<dbReference type="GO" id="GO:0005886">
    <property type="term" value="C:plasma membrane"/>
    <property type="evidence" value="ECO:0007669"/>
    <property type="project" value="UniProtKB-SubCell"/>
</dbReference>
<name>A0A2S2E3H8_9ALTE</name>
<dbReference type="InterPro" id="IPR007449">
    <property type="entry name" value="ZipA_FtsZ-bd_C"/>
</dbReference>
<dbReference type="AlphaFoldDB" id="A0A2S2E3H8"/>
<keyword evidence="7 8" id="KW-0131">Cell cycle</keyword>
<keyword evidence="1 8" id="KW-1003">Cell membrane</keyword>
<dbReference type="HAMAP" id="MF_00509">
    <property type="entry name" value="ZipA"/>
    <property type="match status" value="1"/>
</dbReference>
<feature type="compositionally biased region" description="Basic and acidic residues" evidence="10">
    <location>
        <begin position="32"/>
        <end position="47"/>
    </location>
</feature>
<feature type="compositionally biased region" description="Low complexity" evidence="10">
    <location>
        <begin position="130"/>
        <end position="142"/>
    </location>
</feature>
<dbReference type="SUPFAM" id="SSF64383">
    <property type="entry name" value="Cell-division protein ZipA, C-terminal domain"/>
    <property type="match status" value="1"/>
</dbReference>
<dbReference type="KEGG" id="salh:HMF8227_01743"/>
<dbReference type="SMART" id="SM00771">
    <property type="entry name" value="ZipA_C"/>
    <property type="match status" value="1"/>
</dbReference>
<accession>A0A2S2E3H8</accession>
<evidence type="ECO:0000259" key="11">
    <source>
        <dbReference type="SMART" id="SM00771"/>
    </source>
</evidence>
<dbReference type="EMBL" id="CP029347">
    <property type="protein sequence ID" value="AWL12216.1"/>
    <property type="molecule type" value="Genomic_DNA"/>
</dbReference>
<dbReference type="Proteomes" id="UP000245728">
    <property type="component" value="Chromosome"/>
</dbReference>
<feature type="compositionally biased region" description="Basic and acidic residues" evidence="10">
    <location>
        <begin position="116"/>
        <end position="126"/>
    </location>
</feature>
<evidence type="ECO:0000313" key="12">
    <source>
        <dbReference type="EMBL" id="AWL12216.1"/>
    </source>
</evidence>
<keyword evidence="13" id="KW-1185">Reference proteome</keyword>
<evidence type="ECO:0000256" key="4">
    <source>
        <dbReference type="ARBA" id="ARBA00022692"/>
    </source>
</evidence>
<dbReference type="GO" id="GO:0043093">
    <property type="term" value="P:FtsZ-dependent cytokinesis"/>
    <property type="evidence" value="ECO:0007669"/>
    <property type="project" value="UniProtKB-UniRule"/>
</dbReference>